<evidence type="ECO:0000313" key="2">
    <source>
        <dbReference type="EMBL" id="TQV98026.1"/>
    </source>
</evidence>
<accession>A0A545W4A9</accession>
<dbReference type="AlphaFoldDB" id="A0A545W4A9"/>
<name>A0A545W4A9_9HYPO</name>
<dbReference type="Proteomes" id="UP000315783">
    <property type="component" value="Unassembled WGS sequence"/>
</dbReference>
<reference evidence="2 3" key="1">
    <citation type="journal article" date="2019" name="Appl. Microbiol. Biotechnol.">
        <title>Genome sequence of Isaria javanica and comparative genome analysis insights into family S53 peptidase evolution in fungal entomopathogens.</title>
        <authorList>
            <person name="Lin R."/>
            <person name="Zhang X."/>
            <person name="Xin B."/>
            <person name="Zou M."/>
            <person name="Gao Y."/>
            <person name="Qin F."/>
            <person name="Hu Q."/>
            <person name="Xie B."/>
            <person name="Cheng X."/>
        </authorList>
    </citation>
    <scope>NUCLEOTIDE SEQUENCE [LARGE SCALE GENOMIC DNA]</scope>
    <source>
        <strain evidence="2 3">IJ1G</strain>
    </source>
</reference>
<dbReference type="OrthoDB" id="4870698at2759"/>
<protein>
    <submittedName>
        <fullName evidence="2">Uncharacterized protein</fullName>
    </submittedName>
</protein>
<dbReference type="STRING" id="43265.A0A545W4A9"/>
<feature type="region of interest" description="Disordered" evidence="1">
    <location>
        <begin position="120"/>
        <end position="153"/>
    </location>
</feature>
<comment type="caution">
    <text evidence="2">The sequence shown here is derived from an EMBL/GenBank/DDBJ whole genome shotgun (WGS) entry which is preliminary data.</text>
</comment>
<sequence length="178" mass="18313">MAPTDINLSQTRRWLAQLHTTNLPPAPASSSSSSTHSGGSADYSPGTSTLSSTGSSPGGFADLGSPATTTTAAAAASSPLTEARAKSLQRLCEMGDAHSPIPASSVNERFAPSNINYIKTGPDRWSAGGEGGPASTPDAAASPTMGRSRWSRKLSGQSLEALEGSSMRRFSLSKFKLR</sequence>
<feature type="compositionally biased region" description="Low complexity" evidence="1">
    <location>
        <begin position="133"/>
        <end position="144"/>
    </location>
</feature>
<feature type="region of interest" description="Disordered" evidence="1">
    <location>
        <begin position="16"/>
        <end position="87"/>
    </location>
</feature>
<evidence type="ECO:0000256" key="1">
    <source>
        <dbReference type="SAM" id="MobiDB-lite"/>
    </source>
</evidence>
<evidence type="ECO:0000313" key="3">
    <source>
        <dbReference type="Proteomes" id="UP000315783"/>
    </source>
</evidence>
<feature type="compositionally biased region" description="Low complexity" evidence="1">
    <location>
        <begin position="28"/>
        <end position="59"/>
    </location>
</feature>
<gene>
    <name evidence="2" type="ORF">IF1G_03769</name>
</gene>
<organism evidence="2 3">
    <name type="scientific">Cordyceps javanica</name>
    <dbReference type="NCBI Taxonomy" id="43265"/>
    <lineage>
        <taxon>Eukaryota</taxon>
        <taxon>Fungi</taxon>
        <taxon>Dikarya</taxon>
        <taxon>Ascomycota</taxon>
        <taxon>Pezizomycotina</taxon>
        <taxon>Sordariomycetes</taxon>
        <taxon>Hypocreomycetidae</taxon>
        <taxon>Hypocreales</taxon>
        <taxon>Cordycipitaceae</taxon>
        <taxon>Cordyceps</taxon>
    </lineage>
</organism>
<proteinExistence type="predicted"/>
<feature type="compositionally biased region" description="Low complexity" evidence="1">
    <location>
        <begin position="67"/>
        <end position="76"/>
    </location>
</feature>
<dbReference type="EMBL" id="SPUK01000004">
    <property type="protein sequence ID" value="TQV98026.1"/>
    <property type="molecule type" value="Genomic_DNA"/>
</dbReference>
<keyword evidence="3" id="KW-1185">Reference proteome</keyword>